<protein>
    <submittedName>
        <fullName evidence="9">N-acetylglucosamine-6-phosphate deacetylase</fullName>
    </submittedName>
</protein>
<feature type="binding site" evidence="6">
    <location>
        <position position="136"/>
    </location>
    <ligand>
        <name>substrate</name>
    </ligand>
</feature>
<feature type="domain" description="Amidohydrolase-related" evidence="8">
    <location>
        <begin position="42"/>
        <end position="381"/>
    </location>
</feature>
<dbReference type="EMBL" id="QRDZ01000027">
    <property type="protein sequence ID" value="RED63007.1"/>
    <property type="molecule type" value="Genomic_DNA"/>
</dbReference>
<keyword evidence="2 7" id="KW-0479">Metal-binding</keyword>
<organism evidence="9 10">
    <name type="scientific">Cohnella phaseoli</name>
    <dbReference type="NCBI Taxonomy" id="456490"/>
    <lineage>
        <taxon>Bacteria</taxon>
        <taxon>Bacillati</taxon>
        <taxon>Bacillota</taxon>
        <taxon>Bacilli</taxon>
        <taxon>Bacillales</taxon>
        <taxon>Paenibacillaceae</taxon>
        <taxon>Cohnella</taxon>
    </lineage>
</organism>
<feature type="binding site" evidence="6">
    <location>
        <begin position="306"/>
        <end position="308"/>
    </location>
    <ligand>
        <name>substrate</name>
    </ligand>
</feature>
<dbReference type="Pfam" id="PF01979">
    <property type="entry name" value="Amidohydro_1"/>
    <property type="match status" value="1"/>
</dbReference>
<dbReference type="Proteomes" id="UP000256977">
    <property type="component" value="Unassembled WGS sequence"/>
</dbReference>
<dbReference type="GO" id="GO:0006046">
    <property type="term" value="P:N-acetylglucosamine catabolic process"/>
    <property type="evidence" value="ECO:0007669"/>
    <property type="project" value="TreeGrafter"/>
</dbReference>
<dbReference type="PANTHER" id="PTHR11113:SF14">
    <property type="entry name" value="N-ACETYLGLUCOSAMINE-6-PHOSPHATE DEACETYLASE"/>
    <property type="match status" value="1"/>
</dbReference>
<dbReference type="PIRSF" id="PIRSF038994">
    <property type="entry name" value="NagA"/>
    <property type="match status" value="1"/>
</dbReference>
<dbReference type="OrthoDB" id="9776488at2"/>
<dbReference type="GO" id="GO:0008448">
    <property type="term" value="F:N-acetylglucosamine-6-phosphate deacetylase activity"/>
    <property type="evidence" value="ECO:0007669"/>
    <property type="project" value="InterPro"/>
</dbReference>
<comment type="cofactor">
    <cofactor evidence="7">
        <name>a divalent metal cation</name>
        <dbReference type="ChEBI" id="CHEBI:60240"/>
    </cofactor>
    <text evidence="7">Binds 1 divalent metal cation per subunit.</text>
</comment>
<feature type="binding site" evidence="7">
    <location>
        <position position="212"/>
    </location>
    <ligand>
        <name>Zn(2+)</name>
        <dbReference type="ChEBI" id="CHEBI:29105"/>
    </ligand>
</feature>
<evidence type="ECO:0000313" key="10">
    <source>
        <dbReference type="Proteomes" id="UP000256977"/>
    </source>
</evidence>
<comment type="caution">
    <text evidence="9">The sequence shown here is derived from an EMBL/GenBank/DDBJ whole genome shotgun (WGS) entry which is preliminary data.</text>
</comment>
<keyword evidence="3 4" id="KW-0378">Hydrolase</keyword>
<evidence type="ECO:0000313" key="9">
    <source>
        <dbReference type="EMBL" id="RED63007.1"/>
    </source>
</evidence>
<dbReference type="InterPro" id="IPR032466">
    <property type="entry name" value="Metal_Hydrolase"/>
</dbReference>
<evidence type="ECO:0000256" key="6">
    <source>
        <dbReference type="PIRSR" id="PIRSR038994-2"/>
    </source>
</evidence>
<sequence length="383" mass="40779">MIRAIHYATGGAIEIRLKGGVITAIEAVPEGGADAPEELPIAAPGLVDLQINGYQGRDFNQLPLSAASVSECIRLLWAQGVTACYPTVITNDADAIEQAVAAIADACDSDPLMNGCIAGIHLEGPFISPEDGARGAHDRRHVRPPDWELFSRWQRASGGRIKIVTLSPDWPESREFIRRCAASGVIASIGHTSATSEQIREAVEAGARMSTHLGNGAHLMLPRHPNYLWEQLADDRLWCCLIADGFHLPEQFLKVALRVKGHKALLVSDAVALAGMEPGGYETPVGGRVVLTPEGRLYLAGNPLMLAGSASMLTAGVAHLTNGGLAEWPEAWNMASVRPAALMGLPSAFGLTPGAPADLVLLRRSLDGRAEIEQTFKSGVRVY</sequence>
<feature type="binding site" evidence="7">
    <location>
        <position position="191"/>
    </location>
    <ligand>
        <name>Zn(2+)</name>
        <dbReference type="ChEBI" id="CHEBI:29105"/>
    </ligand>
</feature>
<dbReference type="InterPro" id="IPR003764">
    <property type="entry name" value="GlcNAc_6-P_deAcase"/>
</dbReference>
<evidence type="ECO:0000256" key="1">
    <source>
        <dbReference type="ARBA" id="ARBA00010716"/>
    </source>
</evidence>
<dbReference type="Gene3D" id="3.20.20.140">
    <property type="entry name" value="Metal-dependent hydrolases"/>
    <property type="match status" value="1"/>
</dbReference>
<evidence type="ECO:0000256" key="7">
    <source>
        <dbReference type="PIRSR" id="PIRSR038994-3"/>
    </source>
</evidence>
<evidence type="ECO:0000259" key="8">
    <source>
        <dbReference type="Pfam" id="PF01979"/>
    </source>
</evidence>
<feature type="binding site" evidence="6">
    <location>
        <position position="223"/>
    </location>
    <ligand>
        <name>substrate</name>
    </ligand>
</feature>
<proteinExistence type="inferred from homology"/>
<dbReference type="GO" id="GO:0046872">
    <property type="term" value="F:metal ion binding"/>
    <property type="evidence" value="ECO:0007669"/>
    <property type="project" value="UniProtKB-KW"/>
</dbReference>
<evidence type="ECO:0000256" key="3">
    <source>
        <dbReference type="ARBA" id="ARBA00022801"/>
    </source>
</evidence>
<reference evidence="9 10" key="1">
    <citation type="submission" date="2018-07" db="EMBL/GenBank/DDBJ databases">
        <title>Genomic Encyclopedia of Type Strains, Phase III (KMG-III): the genomes of soil and plant-associated and newly described type strains.</title>
        <authorList>
            <person name="Whitman W."/>
        </authorList>
    </citation>
    <scope>NUCLEOTIDE SEQUENCE [LARGE SCALE GENOMIC DNA]</scope>
    <source>
        <strain evidence="9 10">CECT 7287</strain>
    </source>
</reference>
<dbReference type="PANTHER" id="PTHR11113">
    <property type="entry name" value="N-ACETYLGLUCOSAMINE-6-PHOSPHATE DEACETYLASE"/>
    <property type="match status" value="1"/>
</dbReference>
<feature type="binding site" evidence="6">
    <location>
        <begin position="215"/>
        <end position="216"/>
    </location>
    <ligand>
        <name>substrate</name>
    </ligand>
</feature>
<feature type="binding site" evidence="7">
    <location>
        <position position="123"/>
    </location>
    <ligand>
        <name>Zn(2+)</name>
        <dbReference type="ChEBI" id="CHEBI:29105"/>
    </ligand>
</feature>
<accession>A0A3D9IMV0</accession>
<comment type="similarity">
    <text evidence="1 4">Belongs to the metallo-dependent hydrolases superfamily. NagA family.</text>
</comment>
<dbReference type="AlphaFoldDB" id="A0A3D9IMV0"/>
<evidence type="ECO:0000256" key="2">
    <source>
        <dbReference type="ARBA" id="ARBA00022723"/>
    </source>
</evidence>
<evidence type="ECO:0000256" key="5">
    <source>
        <dbReference type="PIRSR" id="PIRSR038994-1"/>
    </source>
</evidence>
<dbReference type="SUPFAM" id="SSF51556">
    <property type="entry name" value="Metallo-dependent hydrolases"/>
    <property type="match status" value="1"/>
</dbReference>
<name>A0A3D9IMV0_9BACL</name>
<keyword evidence="4" id="KW-0119">Carbohydrate metabolism</keyword>
<dbReference type="RefSeq" id="WP_116063916.1">
    <property type="nucleotide sequence ID" value="NZ_QRDZ01000027.1"/>
</dbReference>
<gene>
    <name evidence="9" type="ORF">DFP98_127109</name>
</gene>
<dbReference type="InterPro" id="IPR006680">
    <property type="entry name" value="Amidohydro-rel"/>
</dbReference>
<evidence type="ECO:0000256" key="4">
    <source>
        <dbReference type="PIRNR" id="PIRNR038994"/>
    </source>
</evidence>
<keyword evidence="10" id="KW-1185">Reference proteome</keyword>
<feature type="binding site" evidence="6">
    <location>
        <position position="247"/>
    </location>
    <ligand>
        <name>substrate</name>
    </ligand>
</feature>
<feature type="active site" description="Proton donor/acceptor" evidence="5">
    <location>
        <position position="269"/>
    </location>
</feature>